<keyword evidence="7 13" id="KW-0547">Nucleotide-binding</keyword>
<dbReference type="CDD" id="cd00672">
    <property type="entry name" value="CysRS_core"/>
    <property type="match status" value="1"/>
</dbReference>
<feature type="binding site" evidence="13">
    <location>
        <position position="29"/>
    </location>
    <ligand>
        <name>Zn(2+)</name>
        <dbReference type="ChEBI" id="CHEBI:29105"/>
    </ligand>
</feature>
<evidence type="ECO:0000256" key="11">
    <source>
        <dbReference type="ARBA" id="ARBA00023146"/>
    </source>
</evidence>
<evidence type="ECO:0000313" key="17">
    <source>
        <dbReference type="EMBL" id="UWZ85493.1"/>
    </source>
</evidence>
<evidence type="ECO:0000256" key="10">
    <source>
        <dbReference type="ARBA" id="ARBA00022917"/>
    </source>
</evidence>
<keyword evidence="11 13" id="KW-0030">Aminoacyl-tRNA synthetase</keyword>
<dbReference type="KEGG" id="orp:MOP44_06005"/>
<keyword evidence="5 13" id="KW-0436">Ligase</keyword>
<dbReference type="RefSeq" id="WP_260795041.1">
    <property type="nucleotide sequence ID" value="NZ_CP093313.1"/>
</dbReference>
<keyword evidence="8 13" id="KW-0862">Zinc</keyword>
<name>A0A9J7BWT0_9BACT</name>
<feature type="domain" description="tRNA synthetases class I catalytic" evidence="14">
    <location>
        <begin position="18"/>
        <end position="316"/>
    </location>
</feature>
<sequence length="492" mass="55310">MTLRLFNTLSGQIDELVPADGTELRMYACGPTVYDYGHIGNFRTFLQVDVLRRSLKLTGTRLRHVMNITDVDDKIIRNAAAAGIPIGEYTPKYVDAFFEDLDSLRVERPEIIARATEHIPRMVSLIQQLESVGAAYKTDDGSWYFRLRSFPEYGKLSKKDLSGMEDGARVDVDEYEKDSARDFALWKATKPGETSWDTPIGRGRPGWHIECSAMSMEFLGDSFDLHAGGEDLMFPHHENEIAQSETVTKKPLARHWMHVRFLLVDGRKMSKSEGNFYTLRDLLLKGYKASAIRLALISVPYRHQLNFTFESLADATAAIDRLRTFHQRLTQGTFAPGDNPDIQAAAKKASDEYYAALANDLNTAEARAPIFDLVRASNTAIDQGKFFAADHDAVLKVLADFDAVFDVLEDRDTEATKRALAWAEQTGRTADVAPELLAGFALSDAEIDNLVAERTKAKKMRNFARADQIRNELAEKGVIIEDSKDGVRWKRK</sequence>
<feature type="domain" description="Cysteinyl-tRNA synthetase class Ia DALR" evidence="15">
    <location>
        <begin position="353"/>
        <end position="399"/>
    </location>
</feature>
<dbReference type="InterPro" id="IPR056411">
    <property type="entry name" value="CysS_C"/>
</dbReference>
<keyword evidence="4 13" id="KW-0963">Cytoplasm</keyword>
<evidence type="ECO:0000256" key="7">
    <source>
        <dbReference type="ARBA" id="ARBA00022741"/>
    </source>
</evidence>
<protein>
    <recommendedName>
        <fullName evidence="13">Cysteine--tRNA ligase</fullName>
        <ecNumber evidence="13">6.1.1.16</ecNumber>
    </recommendedName>
    <alternativeName>
        <fullName evidence="13">Cysteinyl-tRNA synthetase</fullName>
        <shortName evidence="13">CysRS</shortName>
    </alternativeName>
</protein>
<comment type="subunit">
    <text evidence="3 13">Monomer.</text>
</comment>
<dbReference type="Pfam" id="PF01406">
    <property type="entry name" value="tRNA-synt_1e"/>
    <property type="match status" value="1"/>
</dbReference>
<dbReference type="GO" id="GO:0006423">
    <property type="term" value="P:cysteinyl-tRNA aminoacylation"/>
    <property type="evidence" value="ECO:0007669"/>
    <property type="project" value="UniProtKB-UniRule"/>
</dbReference>
<dbReference type="Gene3D" id="1.20.120.1910">
    <property type="entry name" value="Cysteine-tRNA ligase, C-terminal anti-codon recognition domain"/>
    <property type="match status" value="1"/>
</dbReference>
<dbReference type="Gene3D" id="3.40.50.620">
    <property type="entry name" value="HUPs"/>
    <property type="match status" value="1"/>
</dbReference>
<dbReference type="InterPro" id="IPR015803">
    <property type="entry name" value="Cys-tRNA-ligase"/>
</dbReference>
<evidence type="ECO:0000256" key="9">
    <source>
        <dbReference type="ARBA" id="ARBA00022840"/>
    </source>
</evidence>
<evidence type="ECO:0000256" key="8">
    <source>
        <dbReference type="ARBA" id="ARBA00022833"/>
    </source>
</evidence>
<dbReference type="GO" id="GO:0005524">
    <property type="term" value="F:ATP binding"/>
    <property type="evidence" value="ECO:0007669"/>
    <property type="project" value="UniProtKB-UniRule"/>
</dbReference>
<dbReference type="SUPFAM" id="SSF47323">
    <property type="entry name" value="Anticodon-binding domain of a subclass of class I aminoacyl-tRNA synthetases"/>
    <property type="match status" value="1"/>
</dbReference>
<dbReference type="GO" id="GO:0005829">
    <property type="term" value="C:cytosol"/>
    <property type="evidence" value="ECO:0007669"/>
    <property type="project" value="TreeGrafter"/>
</dbReference>
<evidence type="ECO:0000256" key="1">
    <source>
        <dbReference type="ARBA" id="ARBA00004496"/>
    </source>
</evidence>
<dbReference type="GO" id="GO:0008270">
    <property type="term" value="F:zinc ion binding"/>
    <property type="evidence" value="ECO:0007669"/>
    <property type="project" value="UniProtKB-UniRule"/>
</dbReference>
<feature type="short sequence motif" description="'HIGH' region" evidence="13">
    <location>
        <begin position="31"/>
        <end position="41"/>
    </location>
</feature>
<evidence type="ECO:0000259" key="16">
    <source>
        <dbReference type="Pfam" id="PF23493"/>
    </source>
</evidence>
<evidence type="ECO:0000259" key="15">
    <source>
        <dbReference type="Pfam" id="PF09190"/>
    </source>
</evidence>
<dbReference type="AlphaFoldDB" id="A0A9J7BWT0"/>
<evidence type="ECO:0000256" key="3">
    <source>
        <dbReference type="ARBA" id="ARBA00011245"/>
    </source>
</evidence>
<evidence type="ECO:0000256" key="12">
    <source>
        <dbReference type="ARBA" id="ARBA00047398"/>
    </source>
</evidence>
<dbReference type="EMBL" id="CP093313">
    <property type="protein sequence ID" value="UWZ85493.1"/>
    <property type="molecule type" value="Genomic_DNA"/>
</dbReference>
<dbReference type="HAMAP" id="MF_00041">
    <property type="entry name" value="Cys_tRNA_synth"/>
    <property type="match status" value="1"/>
</dbReference>
<feature type="binding site" evidence="13">
    <location>
        <position position="236"/>
    </location>
    <ligand>
        <name>Zn(2+)</name>
        <dbReference type="ChEBI" id="CHEBI:29105"/>
    </ligand>
</feature>
<feature type="binding site" evidence="13">
    <location>
        <position position="240"/>
    </location>
    <ligand>
        <name>Zn(2+)</name>
        <dbReference type="ChEBI" id="CHEBI:29105"/>
    </ligand>
</feature>
<keyword evidence="18" id="KW-1185">Reference proteome</keyword>
<evidence type="ECO:0000256" key="2">
    <source>
        <dbReference type="ARBA" id="ARBA00005594"/>
    </source>
</evidence>
<feature type="domain" description="Cysteinyl-tRNA ligase anticodon binding" evidence="16">
    <location>
        <begin position="444"/>
        <end position="489"/>
    </location>
</feature>
<dbReference type="GO" id="GO:0004817">
    <property type="term" value="F:cysteine-tRNA ligase activity"/>
    <property type="evidence" value="ECO:0007669"/>
    <property type="project" value="UniProtKB-UniRule"/>
</dbReference>
<keyword evidence="9 13" id="KW-0067">ATP-binding</keyword>
<dbReference type="InterPro" id="IPR009080">
    <property type="entry name" value="tRNAsynth_Ia_anticodon-bd"/>
</dbReference>
<dbReference type="InterPro" id="IPR015273">
    <property type="entry name" value="Cys-tRNA-synt_Ia_DALR"/>
</dbReference>
<proteinExistence type="inferred from homology"/>
<evidence type="ECO:0000313" key="18">
    <source>
        <dbReference type="Proteomes" id="UP001059380"/>
    </source>
</evidence>
<comment type="subcellular location">
    <subcellularLocation>
        <location evidence="1 13">Cytoplasm</location>
    </subcellularLocation>
</comment>
<feature type="short sequence motif" description="'KMSKS' region" evidence="13">
    <location>
        <begin position="268"/>
        <end position="272"/>
    </location>
</feature>
<dbReference type="PANTHER" id="PTHR10890:SF3">
    <property type="entry name" value="CYSTEINE--TRNA LIGASE, CYTOPLASMIC"/>
    <property type="match status" value="1"/>
</dbReference>
<feature type="binding site" evidence="13">
    <location>
        <position position="271"/>
    </location>
    <ligand>
        <name>ATP</name>
        <dbReference type="ChEBI" id="CHEBI:30616"/>
    </ligand>
</feature>
<gene>
    <name evidence="13 17" type="primary">cysS</name>
    <name evidence="17" type="ORF">MOP44_06005</name>
</gene>
<dbReference type="InterPro" id="IPR024909">
    <property type="entry name" value="Cys-tRNA/MSH_ligase"/>
</dbReference>
<dbReference type="EC" id="6.1.1.16" evidence="13"/>
<keyword evidence="10 13" id="KW-0648">Protein biosynthesis</keyword>
<dbReference type="Pfam" id="PF09190">
    <property type="entry name" value="DALR_2"/>
    <property type="match status" value="1"/>
</dbReference>
<dbReference type="InterPro" id="IPR032678">
    <property type="entry name" value="tRNA-synt_1_cat_dom"/>
</dbReference>
<dbReference type="Pfam" id="PF23493">
    <property type="entry name" value="CysS_C"/>
    <property type="match status" value="1"/>
</dbReference>
<dbReference type="PRINTS" id="PR00983">
    <property type="entry name" value="TRNASYNTHCYS"/>
</dbReference>
<comment type="catalytic activity">
    <reaction evidence="12 13">
        <text>tRNA(Cys) + L-cysteine + ATP = L-cysteinyl-tRNA(Cys) + AMP + diphosphate</text>
        <dbReference type="Rhea" id="RHEA:17773"/>
        <dbReference type="Rhea" id="RHEA-COMP:9661"/>
        <dbReference type="Rhea" id="RHEA-COMP:9679"/>
        <dbReference type="ChEBI" id="CHEBI:30616"/>
        <dbReference type="ChEBI" id="CHEBI:33019"/>
        <dbReference type="ChEBI" id="CHEBI:35235"/>
        <dbReference type="ChEBI" id="CHEBI:78442"/>
        <dbReference type="ChEBI" id="CHEBI:78517"/>
        <dbReference type="ChEBI" id="CHEBI:456215"/>
        <dbReference type="EC" id="6.1.1.16"/>
    </reaction>
</comment>
<reference evidence="17" key="1">
    <citation type="submission" date="2021-04" db="EMBL/GenBank/DDBJ databases">
        <title>Phylogenetic analysis of Acidobacteriaceae.</title>
        <authorList>
            <person name="Qiu L."/>
            <person name="Zhang Q."/>
        </authorList>
    </citation>
    <scope>NUCLEOTIDE SEQUENCE</scope>
    <source>
        <strain evidence="17">DSM 25168</strain>
    </source>
</reference>
<comment type="cofactor">
    <cofactor evidence="13">
        <name>Zn(2+)</name>
        <dbReference type="ChEBI" id="CHEBI:29105"/>
    </cofactor>
    <text evidence="13">Binds 1 zinc ion per subunit.</text>
</comment>
<dbReference type="InterPro" id="IPR014729">
    <property type="entry name" value="Rossmann-like_a/b/a_fold"/>
</dbReference>
<evidence type="ECO:0000256" key="13">
    <source>
        <dbReference type="HAMAP-Rule" id="MF_00041"/>
    </source>
</evidence>
<evidence type="ECO:0000256" key="4">
    <source>
        <dbReference type="ARBA" id="ARBA00022490"/>
    </source>
</evidence>
<dbReference type="FunFam" id="3.40.50.620:FF:000130">
    <property type="entry name" value="Cysteine--tRNA ligase"/>
    <property type="match status" value="1"/>
</dbReference>
<comment type="similarity">
    <text evidence="2 13">Belongs to the class-I aminoacyl-tRNA synthetase family.</text>
</comment>
<dbReference type="PANTHER" id="PTHR10890">
    <property type="entry name" value="CYSTEINYL-TRNA SYNTHETASE"/>
    <property type="match status" value="1"/>
</dbReference>
<dbReference type="Proteomes" id="UP001059380">
    <property type="component" value="Chromosome"/>
</dbReference>
<evidence type="ECO:0000259" key="14">
    <source>
        <dbReference type="Pfam" id="PF01406"/>
    </source>
</evidence>
<accession>A0A9J7BWT0</accession>
<feature type="binding site" evidence="13">
    <location>
        <position position="211"/>
    </location>
    <ligand>
        <name>Zn(2+)</name>
        <dbReference type="ChEBI" id="CHEBI:29105"/>
    </ligand>
</feature>
<evidence type="ECO:0000256" key="5">
    <source>
        <dbReference type="ARBA" id="ARBA00022598"/>
    </source>
</evidence>
<dbReference type="SUPFAM" id="SSF52374">
    <property type="entry name" value="Nucleotidylyl transferase"/>
    <property type="match status" value="1"/>
</dbReference>
<evidence type="ECO:0000256" key="6">
    <source>
        <dbReference type="ARBA" id="ARBA00022723"/>
    </source>
</evidence>
<keyword evidence="6 13" id="KW-0479">Metal-binding</keyword>
<dbReference type="NCBIfam" id="TIGR00435">
    <property type="entry name" value="cysS"/>
    <property type="match status" value="1"/>
</dbReference>
<organism evidence="17 18">
    <name type="scientific">Occallatibacter riparius</name>
    <dbReference type="NCBI Taxonomy" id="1002689"/>
    <lineage>
        <taxon>Bacteria</taxon>
        <taxon>Pseudomonadati</taxon>
        <taxon>Acidobacteriota</taxon>
        <taxon>Terriglobia</taxon>
        <taxon>Terriglobales</taxon>
        <taxon>Acidobacteriaceae</taxon>
        <taxon>Occallatibacter</taxon>
    </lineage>
</organism>